<dbReference type="GO" id="GO:0030688">
    <property type="term" value="C:preribosome, small subunit precursor"/>
    <property type="evidence" value="ECO:0007669"/>
    <property type="project" value="TreeGrafter"/>
</dbReference>
<gene>
    <name evidence="9" type="primary">Cni-tag-151</name>
    <name evidence="9" type="synonym">Cnig_chr_II.g5097</name>
    <name evidence="9" type="ORF">B9Z55_005097</name>
</gene>
<evidence type="ECO:0000256" key="3">
    <source>
        <dbReference type="ARBA" id="ARBA00023242"/>
    </source>
</evidence>
<dbReference type="GO" id="GO:0000479">
    <property type="term" value="P:endonucleolytic cleavage of tricistronic rRNA transcript (SSU-rRNA, 5.8S rRNA, LSU-rRNA)"/>
    <property type="evidence" value="ECO:0007669"/>
    <property type="project" value="TreeGrafter"/>
</dbReference>
<dbReference type="GO" id="GO:0003924">
    <property type="term" value="F:GTPase activity"/>
    <property type="evidence" value="ECO:0007669"/>
    <property type="project" value="TreeGrafter"/>
</dbReference>
<sequence>MVQMSTTGHRAGVFKKPAKPHKSWKGKRTKGEITTENRGREGVKQLTRSAHSTHRAVSKDARRNQLKMARDRKMADAMERRRTSNAPCLVTILSLGVGARPSEFLKKLATCDETIVQTHSPSTIDFAIPRFKSRISFLTPDKENVDSVLDAIRASDVLCFLWPLSAELSEWDEQLLTICKAAGLPTIVSVVPGLGGIQNHKKKEDVRKGIEFTISKWSMSNAGVMPADSVTDNLQLLRTLNETKKKPLTVQARHSYMLVENLEASESPEDPSKITLKAQGYLRGPEWNANNLIHLPGFGDFQISKIETAADPHPLKTSPPKGAEVIAKADEKRQSLETEITPDAMDGEQTWPTQEELEEADKEMRRVPKGTSSYQAAWILDDSEDDEDEEDEDEDMDDEEEENELEEDEEDEDTPMDLKSEAGETTASEMMFHDEIDEDINLAEVEKYRKERENAQWPDEVDTPIDQPARIRFQKYRGLKSFRTSTWDAKENLPVDYARIFQFANYKNTKKNVMAKIGGNDVDAGDAVIDKKFNGVFASVYIENVPVAVMEAYKETKNLVLFQLLPHEQKMSILNMVLKKHPSCTVPIGSEDQKFIFYVGFRQFEAHAVLSSNTPGDKFKLERFMPTEKTFVATVYAPITFNPATVLCFRQDDKGRQELVATGSVLDTNPDRIVLKRTVLSGHPYKINRRAVVVRYMFFNREDIDWFKPVELYTPSGRRGHIKEAVGTHGHMKCRFDQQLNAQDSVMLNLYKRVFPVWDYSLFNRNLNPSRFVERSRVESISLVQEDAMEE</sequence>
<keyword evidence="2" id="KW-0690">Ribosome biogenesis</keyword>
<keyword evidence="3" id="KW-0539">Nucleus</keyword>
<dbReference type="PROSITE" id="PS51714">
    <property type="entry name" value="G_BMS1"/>
    <property type="match status" value="1"/>
</dbReference>
<dbReference type="Pfam" id="PF22298">
    <property type="entry name" value="Tsr1_G-like"/>
    <property type="match status" value="1"/>
</dbReference>
<dbReference type="STRING" id="1611254.A0A2G5V057"/>
<dbReference type="Pfam" id="PF04950">
    <property type="entry name" value="RIBIOP_C"/>
    <property type="match status" value="1"/>
</dbReference>
<dbReference type="Pfam" id="PF08142">
    <property type="entry name" value="AARP2CN"/>
    <property type="match status" value="1"/>
</dbReference>
<dbReference type="SMART" id="SM01362">
    <property type="entry name" value="DUF663"/>
    <property type="match status" value="1"/>
</dbReference>
<feature type="region of interest" description="Disordered" evidence="7">
    <location>
        <begin position="357"/>
        <end position="419"/>
    </location>
</feature>
<dbReference type="PANTHER" id="PTHR12858">
    <property type="entry name" value="RIBOSOME BIOGENESIS PROTEIN"/>
    <property type="match status" value="1"/>
</dbReference>
<dbReference type="GO" id="GO:0005525">
    <property type="term" value="F:GTP binding"/>
    <property type="evidence" value="ECO:0007669"/>
    <property type="project" value="TreeGrafter"/>
</dbReference>
<evidence type="ECO:0000256" key="6">
    <source>
        <dbReference type="ARBA" id="ARBA00040070"/>
    </source>
</evidence>
<dbReference type="PANTHER" id="PTHR12858:SF1">
    <property type="entry name" value="PRE-RRNA-PROCESSING PROTEIN TSR1 HOMOLOG"/>
    <property type="match status" value="1"/>
</dbReference>
<accession>A0A2G5V057</accession>
<dbReference type="OrthoDB" id="119302at2759"/>
<organism evidence="9 10">
    <name type="scientific">Caenorhabditis nigoni</name>
    <dbReference type="NCBI Taxonomy" id="1611254"/>
    <lineage>
        <taxon>Eukaryota</taxon>
        <taxon>Metazoa</taxon>
        <taxon>Ecdysozoa</taxon>
        <taxon>Nematoda</taxon>
        <taxon>Chromadorea</taxon>
        <taxon>Rhabditida</taxon>
        <taxon>Rhabditina</taxon>
        <taxon>Rhabditomorpha</taxon>
        <taxon>Rhabditoidea</taxon>
        <taxon>Rhabditidae</taxon>
        <taxon>Peloderinae</taxon>
        <taxon>Caenorhabditis</taxon>
    </lineage>
</organism>
<feature type="region of interest" description="Disordered" evidence="7">
    <location>
        <begin position="1"/>
        <end position="39"/>
    </location>
</feature>
<comment type="subcellular location">
    <subcellularLocation>
        <location evidence="1">Nucleus</location>
        <location evidence="1">Nucleolus</location>
    </subcellularLocation>
</comment>
<comment type="function">
    <text evidence="4">Required during maturation of the 40S ribosomal subunit in the nucleolus.</text>
</comment>
<feature type="domain" description="Bms1-type G" evidence="8">
    <location>
        <begin position="86"/>
        <end position="246"/>
    </location>
</feature>
<proteinExistence type="inferred from homology"/>
<dbReference type="InterPro" id="IPR030387">
    <property type="entry name" value="G_Bms1/Tsr1_dom"/>
</dbReference>
<name>A0A2G5V057_9PELO</name>
<dbReference type="Proteomes" id="UP000230233">
    <property type="component" value="Chromosome II"/>
</dbReference>
<evidence type="ECO:0000256" key="2">
    <source>
        <dbReference type="ARBA" id="ARBA00022517"/>
    </source>
</evidence>
<dbReference type="GO" id="GO:0005730">
    <property type="term" value="C:nucleolus"/>
    <property type="evidence" value="ECO:0007669"/>
    <property type="project" value="UniProtKB-SubCell"/>
</dbReference>
<evidence type="ECO:0000313" key="10">
    <source>
        <dbReference type="Proteomes" id="UP000230233"/>
    </source>
</evidence>
<dbReference type="InterPro" id="IPR039761">
    <property type="entry name" value="Bms1/Tsr1"/>
</dbReference>
<feature type="compositionally biased region" description="Basic residues" evidence="7">
    <location>
        <begin position="12"/>
        <end position="28"/>
    </location>
</feature>
<evidence type="ECO:0000256" key="7">
    <source>
        <dbReference type="SAM" id="MobiDB-lite"/>
    </source>
</evidence>
<dbReference type="GO" id="GO:0000462">
    <property type="term" value="P:maturation of SSU-rRNA from tricistronic rRNA transcript (SSU-rRNA, 5.8S rRNA, LSU-rRNA)"/>
    <property type="evidence" value="ECO:0007669"/>
    <property type="project" value="TreeGrafter"/>
</dbReference>
<evidence type="ECO:0000256" key="4">
    <source>
        <dbReference type="ARBA" id="ARBA00037087"/>
    </source>
</evidence>
<evidence type="ECO:0000256" key="1">
    <source>
        <dbReference type="ARBA" id="ARBA00004604"/>
    </source>
</evidence>
<comment type="caution">
    <text evidence="9">The sequence shown here is derived from an EMBL/GenBank/DDBJ whole genome shotgun (WGS) entry which is preliminary data.</text>
</comment>
<dbReference type="GO" id="GO:0034511">
    <property type="term" value="F:U3 snoRNA binding"/>
    <property type="evidence" value="ECO:0007669"/>
    <property type="project" value="TreeGrafter"/>
</dbReference>
<evidence type="ECO:0000259" key="8">
    <source>
        <dbReference type="PROSITE" id="PS51714"/>
    </source>
</evidence>
<comment type="similarity">
    <text evidence="5">Belongs to the TRAFAC class translation factor GTPase superfamily. Bms1-like GTPase family. TSR1 subfamily.</text>
</comment>
<feature type="compositionally biased region" description="Basic and acidic residues" evidence="7">
    <location>
        <begin position="29"/>
        <end position="39"/>
    </location>
</feature>
<protein>
    <recommendedName>
        <fullName evidence="6">Pre-rRNA-processing protein TSR1 homolog</fullName>
    </recommendedName>
</protein>
<evidence type="ECO:0000313" key="9">
    <source>
        <dbReference type="EMBL" id="PIC44886.1"/>
    </source>
</evidence>
<evidence type="ECO:0000256" key="5">
    <source>
        <dbReference type="ARBA" id="ARBA00038288"/>
    </source>
</evidence>
<dbReference type="SMART" id="SM00785">
    <property type="entry name" value="AARP2CN"/>
    <property type="match status" value="1"/>
</dbReference>
<dbReference type="AlphaFoldDB" id="A0A2G5V057"/>
<reference evidence="10" key="1">
    <citation type="submission" date="2017-10" db="EMBL/GenBank/DDBJ databases">
        <title>Rapid genome shrinkage in a self-fertile nematode reveals novel sperm competition proteins.</title>
        <authorList>
            <person name="Yin D."/>
            <person name="Schwarz E.M."/>
            <person name="Thomas C.G."/>
            <person name="Felde R.L."/>
            <person name="Korf I.F."/>
            <person name="Cutter A.D."/>
            <person name="Schartner C.M."/>
            <person name="Ralston E.J."/>
            <person name="Meyer B.J."/>
            <person name="Haag E.S."/>
        </authorList>
    </citation>
    <scope>NUCLEOTIDE SEQUENCE [LARGE SCALE GENOMIC DNA]</scope>
    <source>
        <strain evidence="10">JU1422</strain>
    </source>
</reference>
<dbReference type="InterPro" id="IPR007034">
    <property type="entry name" value="BMS1_TSR1_C"/>
</dbReference>
<dbReference type="InterPro" id="IPR012948">
    <property type="entry name" value="AARP2CN"/>
</dbReference>
<dbReference type="EMBL" id="PDUG01000002">
    <property type="protein sequence ID" value="PIC44886.1"/>
    <property type="molecule type" value="Genomic_DNA"/>
</dbReference>
<feature type="compositionally biased region" description="Acidic residues" evidence="7">
    <location>
        <begin position="381"/>
        <end position="415"/>
    </location>
</feature>
<keyword evidence="10" id="KW-1185">Reference proteome</keyword>